<reference evidence="28" key="1">
    <citation type="submission" date="2025-08" db="UniProtKB">
        <authorList>
            <consortium name="RefSeq"/>
        </authorList>
    </citation>
    <scope>IDENTIFICATION</scope>
    <source>
        <tissue evidence="28">Blood</tissue>
    </source>
</reference>
<keyword evidence="12 21" id="KW-1015">Disulfide bond</keyword>
<keyword evidence="22" id="KW-0645">Protease</keyword>
<evidence type="ECO:0000256" key="8">
    <source>
        <dbReference type="ARBA" id="ARBA00022588"/>
    </source>
</evidence>
<feature type="signal peptide" evidence="23">
    <location>
        <begin position="1"/>
        <end position="16"/>
    </location>
</feature>
<accession>A0ABM3ZLU2</accession>
<feature type="domain" description="Peptidase S1" evidence="25">
    <location>
        <begin position="1262"/>
        <end position="1554"/>
    </location>
</feature>
<dbReference type="InterPro" id="IPR001314">
    <property type="entry name" value="Peptidase_S1A"/>
</dbReference>
<evidence type="ECO:0000256" key="14">
    <source>
        <dbReference type="ARBA" id="ARBA00023180"/>
    </source>
</evidence>
<evidence type="ECO:0000256" key="15">
    <source>
        <dbReference type="ARBA" id="ARBA00029636"/>
    </source>
</evidence>
<dbReference type="PANTHER" id="PTHR46393:SF1">
    <property type="entry name" value="COMPLEMENT FACTOR B"/>
    <property type="match status" value="1"/>
</dbReference>
<evidence type="ECO:0000256" key="19">
    <source>
        <dbReference type="ARBA" id="ARBA00093516"/>
    </source>
</evidence>
<evidence type="ECO:0000256" key="20">
    <source>
        <dbReference type="ARBA" id="ARBA00093582"/>
    </source>
</evidence>
<comment type="catalytic activity">
    <reaction evidence="1">
        <text>Cleavage of Arg-|-Ser bond in complement component C3 alpha-chain to yield C3a and C3b, and Arg-|-Xaa bond in complement component C5 alpha-chain to yield C5a and C5b.</text>
        <dbReference type="EC" id="3.4.21.47"/>
    </reaction>
</comment>
<evidence type="ECO:0000256" key="5">
    <source>
        <dbReference type="ARBA" id="ARBA00009228"/>
    </source>
</evidence>
<comment type="subunit">
    <text evidence="19">Monomer. Interacts with complement C3b; this interaction is dependent on the presence of Mg(2+).</text>
</comment>
<comment type="function">
    <text evidence="16">Involved in proliferation and differentiation of preactivated B-lymphocytes, rapid spreading of peripheral blood monocytes, stimulation of lymphocyte blastogenesis and lysis of erythrocytes.</text>
</comment>
<protein>
    <recommendedName>
        <fullName evidence="7">Complement factor B</fullName>
        <ecNumber evidence="6">3.4.21.47</ecNumber>
    </recommendedName>
    <alternativeName>
        <fullName evidence="15">C3/C5 convertase</fullName>
    </alternativeName>
</protein>
<feature type="domain" description="Sushi" evidence="26">
    <location>
        <begin position="943"/>
        <end position="1000"/>
    </location>
</feature>
<keyword evidence="8" id="KW-0399">Innate immunity</keyword>
<dbReference type="InterPro" id="IPR035976">
    <property type="entry name" value="Sushi/SCR/CCP_sf"/>
</dbReference>
<evidence type="ECO:0000259" key="24">
    <source>
        <dbReference type="PROSITE" id="PS50234"/>
    </source>
</evidence>
<dbReference type="CDD" id="cd00190">
    <property type="entry name" value="Tryp_SPc"/>
    <property type="match status" value="2"/>
</dbReference>
<dbReference type="Gene3D" id="2.10.70.10">
    <property type="entry name" value="Complement Module, domain 1"/>
    <property type="match status" value="6"/>
</dbReference>
<dbReference type="InterPro" id="IPR043504">
    <property type="entry name" value="Peptidase_S1_PA_chymotrypsin"/>
</dbReference>
<keyword evidence="22" id="KW-0378">Hydrolase</keyword>
<feature type="domain" description="Sushi" evidence="26">
    <location>
        <begin position="26"/>
        <end position="92"/>
    </location>
</feature>
<dbReference type="PROSITE" id="PS50923">
    <property type="entry name" value="SUSHI"/>
    <property type="match status" value="5"/>
</dbReference>
<dbReference type="GeneID" id="117667888"/>
<dbReference type="EC" id="3.4.21.47" evidence="6"/>
<dbReference type="InterPro" id="IPR018114">
    <property type="entry name" value="TRYPSIN_HIS"/>
</dbReference>
<dbReference type="PROSITE" id="PS50240">
    <property type="entry name" value="TRYPSIN_DOM"/>
    <property type="match status" value="2"/>
</dbReference>
<dbReference type="Gene3D" id="2.40.10.10">
    <property type="entry name" value="Trypsin-like serine proteases"/>
    <property type="match status" value="4"/>
</dbReference>
<evidence type="ECO:0000313" key="28">
    <source>
        <dbReference type="RefSeq" id="XP_060549344.1"/>
    </source>
</evidence>
<comment type="function">
    <text evidence="18">Precursor of the catalytic component of the C3 and C5 convertase complexes of the alternative pathway of the complement system, a cascade of proteins that leads to phagocytosis and breakdown of pathogens and signaling that strengthens the adaptive immune system. The alternative complement pathway acts as an amplification loop that enhances other complement pathways (classical, lectin and GZMK) by promoting formation of additional C3 and C5 convertases. CFB is cleaved and activated by CFD to generate Ba and Bb chains; Bb chain constituting the catalytic component of the C3 and C5 convertases.</text>
</comment>
<dbReference type="Proteomes" id="UP001652622">
    <property type="component" value="Unplaced"/>
</dbReference>
<dbReference type="SMART" id="SM00020">
    <property type="entry name" value="Tryp_SPc"/>
    <property type="match status" value="2"/>
</dbReference>
<evidence type="ECO:0000256" key="3">
    <source>
        <dbReference type="ARBA" id="ARBA00001946"/>
    </source>
</evidence>
<keyword evidence="11" id="KW-0391">Immunity</keyword>
<dbReference type="RefSeq" id="XP_060549344.1">
    <property type="nucleotide sequence ID" value="XM_060693361.1"/>
</dbReference>
<dbReference type="Gene3D" id="3.40.50.410">
    <property type="entry name" value="von Willebrand factor, type A domain"/>
    <property type="match status" value="2"/>
</dbReference>
<dbReference type="InterPro" id="IPR000436">
    <property type="entry name" value="Sushi_SCR_CCP_dom"/>
</dbReference>
<comment type="cofactor">
    <cofactor evidence="2">
        <name>Mn(2+)</name>
        <dbReference type="ChEBI" id="CHEBI:29035"/>
    </cofactor>
</comment>
<evidence type="ECO:0000256" key="1">
    <source>
        <dbReference type="ARBA" id="ARBA00000061"/>
    </source>
</evidence>
<evidence type="ECO:0000256" key="9">
    <source>
        <dbReference type="ARBA" id="ARBA00022659"/>
    </source>
</evidence>
<evidence type="ECO:0000259" key="26">
    <source>
        <dbReference type="PROSITE" id="PS50923"/>
    </source>
</evidence>
<dbReference type="Pfam" id="PF00084">
    <property type="entry name" value="Sushi"/>
    <property type="match status" value="5"/>
</dbReference>
<dbReference type="Pfam" id="PF00089">
    <property type="entry name" value="Trypsin"/>
    <property type="match status" value="2"/>
</dbReference>
<dbReference type="InterPro" id="IPR033116">
    <property type="entry name" value="TRYPSIN_SER"/>
</dbReference>
<evidence type="ECO:0000256" key="6">
    <source>
        <dbReference type="ARBA" id="ARBA00011934"/>
    </source>
</evidence>
<evidence type="ECO:0000256" key="12">
    <source>
        <dbReference type="ARBA" id="ARBA00023157"/>
    </source>
</evidence>
<dbReference type="Pfam" id="PF00092">
    <property type="entry name" value="VWA"/>
    <property type="match status" value="2"/>
</dbReference>
<keyword evidence="13" id="KW-0179">Complement alternate pathway</keyword>
<comment type="caution">
    <text evidence="21">Lacks conserved residue(s) required for the propagation of feature annotation.</text>
</comment>
<dbReference type="CDD" id="cd00033">
    <property type="entry name" value="CCP"/>
    <property type="match status" value="5"/>
</dbReference>
<evidence type="ECO:0000256" key="11">
    <source>
        <dbReference type="ARBA" id="ARBA00022859"/>
    </source>
</evidence>
<comment type="similarity">
    <text evidence="5">Belongs to the peptidase S1 family. Snake venom subfamily.</text>
</comment>
<keyword evidence="27" id="KW-1185">Reference proteome</keyword>
<keyword evidence="23" id="KW-0732">Signal</keyword>
<name>A0ABM3ZLU2_PANGU</name>
<comment type="function">
    <text evidence="17">Serine protease component of the complement C3 and C5 convertase complexes of the alternative complement pathway. Following cleavage and activation by factor D (CFD), forms the C3 convertase together with complement C3b. As part of the C3 convertase, cleaves and activates C3 into C3a anaphylatoxin and C3b opsonin, the next components of the complement pathways. When an additional complement C3b molecule binds to the C3 convertase, forms the C5 convertase, which cleaves and activates C5 into C5a anaphylatoxin and C5b component of the membrane attack complex.</text>
</comment>
<dbReference type="SUPFAM" id="SSF57535">
    <property type="entry name" value="Complement control module/SCR domain"/>
    <property type="match status" value="5"/>
</dbReference>
<feature type="domain" description="Sushi" evidence="26">
    <location>
        <begin position="158"/>
        <end position="212"/>
    </location>
</feature>
<proteinExistence type="inferred from homology"/>
<comment type="subcellular location">
    <subcellularLocation>
        <location evidence="4">Cell surface</location>
    </subcellularLocation>
</comment>
<evidence type="ECO:0000259" key="25">
    <source>
        <dbReference type="PROSITE" id="PS50240"/>
    </source>
</evidence>
<feature type="domain" description="VWFA" evidence="24">
    <location>
        <begin position="1048"/>
        <end position="1253"/>
    </location>
</feature>
<feature type="domain" description="VWFA" evidence="24">
    <location>
        <begin position="266"/>
        <end position="462"/>
    </location>
</feature>
<dbReference type="SMART" id="SM00327">
    <property type="entry name" value="VWA"/>
    <property type="match status" value="2"/>
</dbReference>
<keyword evidence="22" id="KW-0720">Serine protease</keyword>
<evidence type="ECO:0000256" key="7">
    <source>
        <dbReference type="ARBA" id="ARBA00018671"/>
    </source>
</evidence>
<dbReference type="InterPro" id="IPR002035">
    <property type="entry name" value="VWF_A"/>
</dbReference>
<comment type="subunit">
    <text evidence="20">Catalytic component of the C3 convertase of the alternative complement pathway, also named C3bBb, composed of complement factor B Bb and complement C3b. Catalytic component of the C5 convertase of the alternative complement pathway, also named C3bBb3b, composed of complement factor B Bb and additional molecules of complement C3b. Interacts to CFP; this interaction contributes to the stabilization of the active C3-convertase enzyme complex.</text>
</comment>
<feature type="domain" description="Sushi" evidence="26">
    <location>
        <begin position="93"/>
        <end position="152"/>
    </location>
</feature>
<feature type="domain" description="Sushi" evidence="26">
    <location>
        <begin position="881"/>
        <end position="940"/>
    </location>
</feature>
<feature type="domain" description="Peptidase S1" evidence="25">
    <location>
        <begin position="471"/>
        <end position="755"/>
    </location>
</feature>
<feature type="chain" id="PRO_5045351825" description="Complement factor B" evidence="23">
    <location>
        <begin position="17"/>
        <end position="1561"/>
    </location>
</feature>
<sequence length="1561" mass="174857">MIQEFCFLSSFVAAIATQSLVHDGTPSCPTASIQGGHISLSDGYRPGSILTFACPAGTYPYPTPSRICQPDGKWTPMQHPSGKPTKVARCRDIRCPGQMNFENGFFIPRRTFHPIGDILSFQCSDGYQLLGSSQRYCQPNGIWNGTSPVCDDGVGHCLTLAVPPGAIATGKGNRLGDRISFKCQTNLDLIGSSQRVCMLDGEWSDAQPSCRASYSYDRAEDVKAEFGASLTDVLSEVSTFELDPSGTVQTPSLGRRIILTKDGFLYVYFLLDASHSVTEPNFSIFKDAVSQIIIRISSFEVPVKFSVISYASQPKTIVDIGDVAAEDVDMVLDEMENSMNYKDHGNATGTNIYAALYAVYEMMINEEKFSKDQWSKVRHAIILLTDGKSNLGGSPKMAVSLIEGLLNVRENRKDYLDIYVFGIGNLDVELSAMNDIASKKPGERHVFVMENPQELKNAFEDLLDPRDLEAICGLANYSDSARWDQKNPWHVRLQNTHHRDSTCRGALISSTWVLTAAHCFNHLQNTSNWIVVLGGEIRLKIKTRIDHELYNIRAKTAQGIKEFYDYDISLIELEKPVTFGGRIRPICLPCTEGASRALKKKPGTTTCRDHELELLSFEKVPAEFISLDHKRMNVQIKTKTSRPTCVSAAIQKGMIYANVSSIDEVVTDRFLCSGEDKSLEAYTCKGESGGSLFVERKERHFQVGVISWGTYDPCARQNKNNNGEMIRDRPIKDYKPRDFYISLFQVQDWLRKHLGNSLRFIPMQLPCIAAVSTKAAAAAKKLKGRREREAGMQRVRPLLYIAIVLGALGTDVADAGCEVTKADEIVGGQTVALQNNMVLRYTCPDGQYPYPTDFRTCELNKWKTMKNIYDVNVSRARCQDIRCPRISEFENGYYEPPQSYYNINDNITFSCYGGYSMEGSEVRTCLPNGKWSGKTTICHDGTGHCSNPGIPIGARKEGNQYRIEYRVRYTCERGLILFGSSERICQESGSWSGSEPECRQPYTFDTPEEVANNFISSLTETAEAADASRNISSTQKRKIVIKKGGTMNIYFLLDASKSINEEDFNSTQNATIKLIEKISSYDVSPNYAIITFATHSKEVLNTMQAQSTDAAWVIEQLQNVKVSEHKIKPGTNIKKALTAVYEMMITQEADEKRRGLIPPPVSNSTRHVIILLSDGRYNMGGDPLPVMKNIKEFLRIKTLGTNSRNEFLDVYVFAVGNQINKESMNALASKKPGEEHFFIMKKLGDLQEAFDKMIDESEALSMCGLAREHKAEDQMKNPWNTKITIRRTGGTGFDNCKGTIVSEYFILTAAHCFTIDDTADQIRVTIDKKEYPVAAVQLHPQYNIGKLKNRGICEFYDYDVALIKLEKKVEFSFYARPICLPCTQGTTRALRKSLATTTCRDHENELLPVGNIRSFFVSDCKYKNQDNNGLVRRHVQVKNSDKKIACEEDARNAKFYTNITNIKDVVTDNFLCTGGQDPVLDPNTCKGDSGGPLIIQKKLRYIQVGVISWGVVDVCGHHGTICEEPDKSKKRTSYSRDFHLNLFRVIPWLKQQLADEGLEFI</sequence>
<evidence type="ECO:0000256" key="4">
    <source>
        <dbReference type="ARBA" id="ARBA00004241"/>
    </source>
</evidence>
<dbReference type="PANTHER" id="PTHR46393">
    <property type="entry name" value="SUSHI DOMAIN-CONTAINING PROTEIN"/>
    <property type="match status" value="1"/>
</dbReference>
<evidence type="ECO:0000256" key="2">
    <source>
        <dbReference type="ARBA" id="ARBA00001936"/>
    </source>
</evidence>
<evidence type="ECO:0000256" key="23">
    <source>
        <dbReference type="SAM" id="SignalP"/>
    </source>
</evidence>
<keyword evidence="9 21" id="KW-0768">Sushi</keyword>
<evidence type="ECO:0000256" key="17">
    <source>
        <dbReference type="ARBA" id="ARBA00093402"/>
    </source>
</evidence>
<keyword evidence="14" id="KW-0325">Glycoprotein</keyword>
<dbReference type="InterPro" id="IPR001254">
    <property type="entry name" value="Trypsin_dom"/>
</dbReference>
<feature type="disulfide bond" evidence="21">
    <location>
        <begin position="911"/>
        <end position="938"/>
    </location>
</feature>
<evidence type="ECO:0000256" key="13">
    <source>
        <dbReference type="ARBA" id="ARBA00023162"/>
    </source>
</evidence>
<dbReference type="PROSITE" id="PS00134">
    <property type="entry name" value="TRYPSIN_HIS"/>
    <property type="match status" value="2"/>
</dbReference>
<gene>
    <name evidence="28" type="primary">LOC117667888</name>
</gene>
<dbReference type="PROSITE" id="PS50234">
    <property type="entry name" value="VWFA"/>
    <property type="match status" value="2"/>
</dbReference>
<comment type="cofactor">
    <cofactor evidence="3">
        <name>Mg(2+)</name>
        <dbReference type="ChEBI" id="CHEBI:18420"/>
    </cofactor>
</comment>
<evidence type="ECO:0000256" key="21">
    <source>
        <dbReference type="PROSITE-ProRule" id="PRU00302"/>
    </source>
</evidence>
<dbReference type="PRINTS" id="PR00722">
    <property type="entry name" value="CHYMOTRYPSIN"/>
</dbReference>
<organism evidence="27 28">
    <name type="scientific">Pantherophis guttatus</name>
    <name type="common">Corn snake</name>
    <name type="synonym">Elaphe guttata</name>
    <dbReference type="NCBI Taxonomy" id="94885"/>
    <lineage>
        <taxon>Eukaryota</taxon>
        <taxon>Metazoa</taxon>
        <taxon>Chordata</taxon>
        <taxon>Craniata</taxon>
        <taxon>Vertebrata</taxon>
        <taxon>Euteleostomi</taxon>
        <taxon>Lepidosauria</taxon>
        <taxon>Squamata</taxon>
        <taxon>Bifurcata</taxon>
        <taxon>Unidentata</taxon>
        <taxon>Episquamata</taxon>
        <taxon>Toxicofera</taxon>
        <taxon>Serpentes</taxon>
        <taxon>Colubroidea</taxon>
        <taxon>Colubridae</taxon>
        <taxon>Colubrinae</taxon>
        <taxon>Pantherophis</taxon>
    </lineage>
</organism>
<dbReference type="SUPFAM" id="SSF53300">
    <property type="entry name" value="vWA-like"/>
    <property type="match status" value="2"/>
</dbReference>
<evidence type="ECO:0000256" key="16">
    <source>
        <dbReference type="ARBA" id="ARBA00093327"/>
    </source>
</evidence>
<dbReference type="SMART" id="SM00032">
    <property type="entry name" value="CCP"/>
    <property type="match status" value="5"/>
</dbReference>
<evidence type="ECO:0000256" key="18">
    <source>
        <dbReference type="ARBA" id="ARBA00093434"/>
    </source>
</evidence>
<dbReference type="InterPro" id="IPR009003">
    <property type="entry name" value="Peptidase_S1_PA"/>
</dbReference>
<dbReference type="InterPro" id="IPR036465">
    <property type="entry name" value="vWFA_dom_sf"/>
</dbReference>
<feature type="disulfide bond" evidence="21">
    <location>
        <begin position="183"/>
        <end position="210"/>
    </location>
</feature>
<dbReference type="SUPFAM" id="SSF50494">
    <property type="entry name" value="Trypsin-like serine proteases"/>
    <property type="match status" value="2"/>
</dbReference>
<evidence type="ECO:0000313" key="27">
    <source>
        <dbReference type="Proteomes" id="UP001652622"/>
    </source>
</evidence>
<feature type="disulfide bond" evidence="21">
    <location>
        <begin position="971"/>
        <end position="998"/>
    </location>
</feature>
<keyword evidence="10" id="KW-0677">Repeat</keyword>
<evidence type="ECO:0000256" key="10">
    <source>
        <dbReference type="ARBA" id="ARBA00022737"/>
    </source>
</evidence>
<feature type="disulfide bond" evidence="21">
    <location>
        <begin position="123"/>
        <end position="150"/>
    </location>
</feature>
<evidence type="ECO:0000256" key="22">
    <source>
        <dbReference type="RuleBase" id="RU363034"/>
    </source>
</evidence>
<dbReference type="PROSITE" id="PS00135">
    <property type="entry name" value="TRYPSIN_SER"/>
    <property type="match status" value="1"/>
</dbReference>